<dbReference type="InterPro" id="IPR017900">
    <property type="entry name" value="4Fe4S_Fe_S_CS"/>
</dbReference>
<dbReference type="SUPFAM" id="SSF51430">
    <property type="entry name" value="NAD(P)-linked oxidoreductase"/>
    <property type="match status" value="1"/>
</dbReference>
<dbReference type="SUPFAM" id="SSF46548">
    <property type="entry name" value="alpha-helical ferredoxin"/>
    <property type="match status" value="1"/>
</dbReference>
<dbReference type="GO" id="GO:0051536">
    <property type="term" value="F:iron-sulfur cluster binding"/>
    <property type="evidence" value="ECO:0007669"/>
    <property type="project" value="UniProtKB-KW"/>
</dbReference>
<dbReference type="PROSITE" id="PS00198">
    <property type="entry name" value="4FE4S_FER_1"/>
    <property type="match status" value="1"/>
</dbReference>
<feature type="domain" description="4Fe-4S ferredoxin-type" evidence="4">
    <location>
        <begin position="339"/>
        <end position="370"/>
    </location>
</feature>
<evidence type="ECO:0000313" key="6">
    <source>
        <dbReference type="Proteomes" id="UP000481852"/>
    </source>
</evidence>
<keyword evidence="3" id="KW-0411">Iron-sulfur</keyword>
<evidence type="ECO:0000313" key="5">
    <source>
        <dbReference type="EMBL" id="MSS15348.1"/>
    </source>
</evidence>
<dbReference type="Pfam" id="PF13187">
    <property type="entry name" value="Fer4_9"/>
    <property type="match status" value="1"/>
</dbReference>
<dbReference type="PANTHER" id="PTHR43312:SF2">
    <property type="entry name" value="OXIDOREDUCTASE"/>
    <property type="match status" value="1"/>
</dbReference>
<dbReference type="PANTHER" id="PTHR43312">
    <property type="entry name" value="D-THREO-ALDOSE 1-DEHYDROGENASE"/>
    <property type="match status" value="1"/>
</dbReference>
<gene>
    <name evidence="5" type="ORF">FYJ35_09925</name>
</gene>
<keyword evidence="1" id="KW-0479">Metal-binding</keyword>
<evidence type="ECO:0000256" key="2">
    <source>
        <dbReference type="ARBA" id="ARBA00023004"/>
    </source>
</evidence>
<dbReference type="InterPro" id="IPR036812">
    <property type="entry name" value="NAD(P)_OxRdtase_dom_sf"/>
</dbReference>
<protein>
    <submittedName>
        <fullName evidence="5">4Fe-4S dicluster domain-containing protein</fullName>
    </submittedName>
</protein>
<dbReference type="InterPro" id="IPR023210">
    <property type="entry name" value="NADP_OxRdtase_dom"/>
</dbReference>
<dbReference type="InterPro" id="IPR053135">
    <property type="entry name" value="AKR2_Oxidoreductase"/>
</dbReference>
<evidence type="ECO:0000256" key="3">
    <source>
        <dbReference type="ARBA" id="ARBA00023014"/>
    </source>
</evidence>
<dbReference type="GO" id="GO:0046872">
    <property type="term" value="F:metal ion binding"/>
    <property type="evidence" value="ECO:0007669"/>
    <property type="project" value="UniProtKB-KW"/>
</dbReference>
<name>A0A6L5X7F6_9FIRM</name>
<proteinExistence type="predicted"/>
<organism evidence="5 6">
    <name type="scientific">Porcincola intestinalis</name>
    <dbReference type="NCBI Taxonomy" id="2606632"/>
    <lineage>
        <taxon>Bacteria</taxon>
        <taxon>Bacillati</taxon>
        <taxon>Bacillota</taxon>
        <taxon>Clostridia</taxon>
        <taxon>Lachnospirales</taxon>
        <taxon>Lachnospiraceae</taxon>
        <taxon>Porcincola</taxon>
    </lineage>
</organism>
<comment type="caution">
    <text evidence="5">The sequence shown here is derived from an EMBL/GenBank/DDBJ whole genome shotgun (WGS) entry which is preliminary data.</text>
</comment>
<dbReference type="EMBL" id="VULZ01000010">
    <property type="protein sequence ID" value="MSS15348.1"/>
    <property type="molecule type" value="Genomic_DNA"/>
</dbReference>
<dbReference type="CDD" id="cd19096">
    <property type="entry name" value="AKR_Fe-S_oxidoreductase"/>
    <property type="match status" value="1"/>
</dbReference>
<keyword evidence="2" id="KW-0408">Iron</keyword>
<reference evidence="5 6" key="1">
    <citation type="submission" date="2019-08" db="EMBL/GenBank/DDBJ databases">
        <title>In-depth cultivation of the pig gut microbiome towards novel bacterial diversity and tailored functional studies.</title>
        <authorList>
            <person name="Wylensek D."/>
            <person name="Hitch T.C.A."/>
            <person name="Clavel T."/>
        </authorList>
    </citation>
    <scope>NUCLEOTIDE SEQUENCE [LARGE SCALE GENOMIC DNA]</scope>
    <source>
        <strain evidence="5 6">Oil+RF-744-WCA-WT-11</strain>
    </source>
</reference>
<dbReference type="Gene3D" id="3.20.20.100">
    <property type="entry name" value="NADP-dependent oxidoreductase domain"/>
    <property type="match status" value="1"/>
</dbReference>
<dbReference type="PROSITE" id="PS51379">
    <property type="entry name" value="4FE4S_FER_2"/>
    <property type="match status" value="2"/>
</dbReference>
<sequence length="376" mass="42872">MDERMIRQMPKLGFGLMRLPRADEEKDIIDLEQTKRMVDAFMSAGLKYFDSAYVYNGSEEAARKALTERYPRDSFYITSKLNVNASYIHNEAEAKAEFDESLRREGVDYFDFYLLHALGSGNIQKFEDWHLWEFIRKKKAEGKIRHYGFSFHDTPELLDELLTKHPDVEFVQLQVNYADWENPRVQSRGCYETAVRHHKPVIVMEPVKGGTLASPPKAAREQMKAADPEASYASWAIRFAASLPGVMVVLSGMSDEEQTADNISYMKDFQPLSEKEQEVIRSVQKILAEIDQIPCTACRYCVAGCPKKINIPGIFSAMNLQMVYDNHTSAVRNYAFSTGEGHGKASDCIHCGQCARQCPQHIQIPEWMDKIAAILE</sequence>
<keyword evidence="6" id="KW-1185">Reference proteome</keyword>
<accession>A0A6L5X7F6</accession>
<dbReference type="Gene3D" id="3.30.70.20">
    <property type="match status" value="1"/>
</dbReference>
<dbReference type="InterPro" id="IPR017896">
    <property type="entry name" value="4Fe4S_Fe-S-bd"/>
</dbReference>
<dbReference type="AlphaFoldDB" id="A0A6L5X7F6"/>
<evidence type="ECO:0000256" key="1">
    <source>
        <dbReference type="ARBA" id="ARBA00022723"/>
    </source>
</evidence>
<dbReference type="Pfam" id="PF00248">
    <property type="entry name" value="Aldo_ket_red"/>
    <property type="match status" value="1"/>
</dbReference>
<evidence type="ECO:0000259" key="4">
    <source>
        <dbReference type="PROSITE" id="PS51379"/>
    </source>
</evidence>
<dbReference type="Proteomes" id="UP000481852">
    <property type="component" value="Unassembled WGS sequence"/>
</dbReference>
<feature type="domain" description="4Fe-4S ferredoxin-type" evidence="4">
    <location>
        <begin position="286"/>
        <end position="314"/>
    </location>
</feature>